<sequence length="287" mass="31157">MTKISILGCGWLGLPLAKALLGNGFSVNGSTTTVEKISGLKNSGINPFLINVTLSAVEGALDSKSISGTIDSFLQKSTTLIIDIPPKLRGNAKGLSPDASGALEKTFVKKIAILIPFIEKSSVKNVLFISSTSVYNDAEPFVTEETIPKPDTEGGKQLLETEQLLQSNEHFKTTVLRFGGLIGEDRQPVKFLSGRENLDNPDAPINLIHQKDCIGIILKIIENNSWNETFNAVAPSHPSRSVYYTQKAIDLNLALPKFNHSKPSIGKTILSKKIETVLGYTFTKFIT</sequence>
<dbReference type="Proteomes" id="UP000318669">
    <property type="component" value="Unassembled WGS sequence"/>
</dbReference>
<dbReference type="SUPFAM" id="SSF51735">
    <property type="entry name" value="NAD(P)-binding Rossmann-fold domains"/>
    <property type="match status" value="1"/>
</dbReference>
<dbReference type="EMBL" id="VJZL01000006">
    <property type="protein sequence ID" value="TRX11552.1"/>
    <property type="molecule type" value="Genomic_DNA"/>
</dbReference>
<dbReference type="AlphaFoldDB" id="A0A553BTK4"/>
<dbReference type="RefSeq" id="WP_143386916.1">
    <property type="nucleotide sequence ID" value="NZ_VJZL01000006.1"/>
</dbReference>
<dbReference type="InterPro" id="IPR036291">
    <property type="entry name" value="NAD(P)-bd_dom_sf"/>
</dbReference>
<accession>A0A553BTK4</accession>
<dbReference type="Gene3D" id="3.40.50.720">
    <property type="entry name" value="NAD(P)-binding Rossmann-like Domain"/>
    <property type="match status" value="1"/>
</dbReference>
<dbReference type="InterPro" id="IPR051783">
    <property type="entry name" value="NAD(P)-dependent_oxidoreduct"/>
</dbReference>
<evidence type="ECO:0000313" key="4">
    <source>
        <dbReference type="Proteomes" id="UP000318528"/>
    </source>
</evidence>
<feature type="signal peptide" evidence="1">
    <location>
        <begin position="1"/>
        <end position="19"/>
    </location>
</feature>
<dbReference type="PANTHER" id="PTHR48079:SF6">
    <property type="entry name" value="NAD(P)-BINDING DOMAIN-CONTAINING PROTEIN-RELATED"/>
    <property type="match status" value="1"/>
</dbReference>
<name>A0A553BTK4_9FLAO</name>
<gene>
    <name evidence="3" type="ORF">FNW11_05020</name>
    <name evidence="2" type="ORF">FNW12_05995</name>
</gene>
<dbReference type="GO" id="GO:0004029">
    <property type="term" value="F:aldehyde dehydrogenase (NAD+) activity"/>
    <property type="evidence" value="ECO:0007669"/>
    <property type="project" value="TreeGrafter"/>
</dbReference>
<reference evidence="4 5" key="1">
    <citation type="submission" date="2019-07" db="EMBL/GenBank/DDBJ databases">
        <title>Novel species of Flavobacterium.</title>
        <authorList>
            <person name="Liu Q."/>
            <person name="Xin Y.-H."/>
        </authorList>
    </citation>
    <scope>NUCLEOTIDE SEQUENCE [LARGE SCALE GENOMIC DNA]</scope>
    <source>
        <strain evidence="2 4">GSP39</strain>
        <strain evidence="3 5">GSR22</strain>
    </source>
</reference>
<dbReference type="EMBL" id="VJZN01000008">
    <property type="protein sequence ID" value="TRX07384.1"/>
    <property type="molecule type" value="Genomic_DNA"/>
</dbReference>
<dbReference type="GO" id="GO:0005737">
    <property type="term" value="C:cytoplasm"/>
    <property type="evidence" value="ECO:0007669"/>
    <property type="project" value="TreeGrafter"/>
</dbReference>
<evidence type="ECO:0000313" key="3">
    <source>
        <dbReference type="EMBL" id="TRX11552.1"/>
    </source>
</evidence>
<feature type="chain" id="PRO_5021853799" evidence="1">
    <location>
        <begin position="20"/>
        <end position="287"/>
    </location>
</feature>
<evidence type="ECO:0000313" key="5">
    <source>
        <dbReference type="Proteomes" id="UP000318669"/>
    </source>
</evidence>
<evidence type="ECO:0000256" key="1">
    <source>
        <dbReference type="SAM" id="SignalP"/>
    </source>
</evidence>
<protein>
    <submittedName>
        <fullName evidence="3">SDR family NAD(P)-dependent oxidoreductase</fullName>
    </submittedName>
</protein>
<evidence type="ECO:0000313" key="2">
    <source>
        <dbReference type="EMBL" id="TRX07384.1"/>
    </source>
</evidence>
<dbReference type="PANTHER" id="PTHR48079">
    <property type="entry name" value="PROTEIN YEEZ"/>
    <property type="match status" value="1"/>
</dbReference>
<dbReference type="OrthoDB" id="751203at2"/>
<keyword evidence="1" id="KW-0732">Signal</keyword>
<dbReference type="Proteomes" id="UP000318528">
    <property type="component" value="Unassembled WGS sequence"/>
</dbReference>
<organism evidence="3 5">
    <name type="scientific">Flavobacterium gawalongense</name>
    <dbReference type="NCBI Taxonomy" id="2594432"/>
    <lineage>
        <taxon>Bacteria</taxon>
        <taxon>Pseudomonadati</taxon>
        <taxon>Bacteroidota</taxon>
        <taxon>Flavobacteriia</taxon>
        <taxon>Flavobacteriales</taxon>
        <taxon>Flavobacteriaceae</taxon>
        <taxon>Flavobacterium</taxon>
    </lineage>
</organism>
<proteinExistence type="predicted"/>
<comment type="caution">
    <text evidence="3">The sequence shown here is derived from an EMBL/GenBank/DDBJ whole genome shotgun (WGS) entry which is preliminary data.</text>
</comment>
<keyword evidence="4" id="KW-1185">Reference proteome</keyword>